<organism evidence="2 3">
    <name type="scientific">Yoonia ponticola</name>
    <dbReference type="NCBI Taxonomy" id="1524255"/>
    <lineage>
        <taxon>Bacteria</taxon>
        <taxon>Pseudomonadati</taxon>
        <taxon>Pseudomonadota</taxon>
        <taxon>Alphaproteobacteria</taxon>
        <taxon>Rhodobacterales</taxon>
        <taxon>Paracoccaceae</taxon>
        <taxon>Yoonia</taxon>
    </lineage>
</organism>
<dbReference type="RefSeq" id="WP_183528405.1">
    <property type="nucleotide sequence ID" value="NZ_JACIJM010000004.1"/>
</dbReference>
<keyword evidence="3" id="KW-1185">Reference proteome</keyword>
<reference evidence="2 3" key="1">
    <citation type="submission" date="2020-08" db="EMBL/GenBank/DDBJ databases">
        <title>Genomic Encyclopedia of Type Strains, Phase IV (KMG-IV): sequencing the most valuable type-strain genomes for metagenomic binning, comparative biology and taxonomic classification.</title>
        <authorList>
            <person name="Goeker M."/>
        </authorList>
    </citation>
    <scope>NUCLEOTIDE SEQUENCE [LARGE SCALE GENOMIC DNA]</scope>
    <source>
        <strain evidence="2 3">DSM 101064</strain>
    </source>
</reference>
<dbReference type="NCBIfam" id="TIGR03032">
    <property type="entry name" value="TIGR03032 family protein"/>
    <property type="match status" value="1"/>
</dbReference>
<dbReference type="Proteomes" id="UP000535415">
    <property type="component" value="Unassembled WGS sequence"/>
</dbReference>
<evidence type="ECO:0000313" key="2">
    <source>
        <dbReference type="EMBL" id="MBB5722252.1"/>
    </source>
</evidence>
<evidence type="ECO:0000259" key="1">
    <source>
        <dbReference type="Pfam" id="PF16261"/>
    </source>
</evidence>
<accession>A0A7W9BL01</accession>
<sequence length="369" mass="40123">MQDAQPSPKAAKVEPPKINYSVSSGLPGWCGAQKVSIAVTSYQSGKFYLLGRNPETGGLMVNERIFKKAMGLATPEQGTILLATLFQITRFENVLNEGQVANGSFDGLFVPRVLHTTGVLDAHDVGLLADGRIVFVNTSFNCLATVSDRHSFDEYWRPSFISDLAQEDRCHLNGLAMGEIGTPDQGKARYVSACSRSDTIDGWRDRRKDGGVVIDVETGKVVCSGLSMPHSPRIHQGRLYVLNSGTGELGWIDTDAAPEEAFNPIKFLPGFARGLSFHGNHAVVGLSKPRHERFEGLDLDQRLTDTDSEPWCGVQVVNLKSNKVDHWFRIDGAVTELYDTGVVTGPSCAMALGFSSSEILNLITHSDAP</sequence>
<dbReference type="AlphaFoldDB" id="A0A7W9BL01"/>
<evidence type="ECO:0000313" key="3">
    <source>
        <dbReference type="Proteomes" id="UP000535415"/>
    </source>
</evidence>
<dbReference type="EMBL" id="JACIJM010000004">
    <property type="protein sequence ID" value="MBB5722252.1"/>
    <property type="molecule type" value="Genomic_DNA"/>
</dbReference>
<dbReference type="Pfam" id="PF16261">
    <property type="entry name" value="DUF4915"/>
    <property type="match status" value="1"/>
</dbReference>
<name>A0A7W9BL01_9RHOB</name>
<dbReference type="SUPFAM" id="SSF63829">
    <property type="entry name" value="Calcium-dependent phosphotriesterase"/>
    <property type="match status" value="1"/>
</dbReference>
<dbReference type="InterPro" id="IPR017481">
    <property type="entry name" value="CHP03032"/>
</dbReference>
<protein>
    <submittedName>
        <fullName evidence="2">Uncharacterized protein (TIGR03032 family)</fullName>
    </submittedName>
</protein>
<proteinExistence type="predicted"/>
<comment type="caution">
    <text evidence="2">The sequence shown here is derived from an EMBL/GenBank/DDBJ whole genome shotgun (WGS) entry which is preliminary data.</text>
</comment>
<feature type="domain" description="Conserved hypothetical protein CHP03032" evidence="1">
    <location>
        <begin position="26"/>
        <end position="352"/>
    </location>
</feature>
<gene>
    <name evidence="2" type="ORF">FHS72_001876</name>
</gene>